<dbReference type="PANTHER" id="PTHR11455">
    <property type="entry name" value="CRYPTOCHROME"/>
    <property type="match status" value="1"/>
</dbReference>
<keyword evidence="6" id="KW-0157">Chromophore</keyword>
<comment type="cofactor">
    <cofactor evidence="2">
        <name>FAD</name>
        <dbReference type="ChEBI" id="CHEBI:57692"/>
    </cofactor>
</comment>
<dbReference type="Gene3D" id="1.10.579.10">
    <property type="entry name" value="DNA Cyclobutane Dipyrimidine Photolyase, subunit A, domain 3"/>
    <property type="match status" value="1"/>
</dbReference>
<comment type="cofactor">
    <cofactor evidence="1">
        <name>(6R)-5,10-methylene-5,6,7,8-tetrahydrofolate</name>
        <dbReference type="ChEBI" id="CHEBI:15636"/>
    </cofactor>
</comment>
<feature type="domain" description="Photolyase/cryptochrome alpha/beta" evidence="8">
    <location>
        <begin position="10"/>
        <end position="139"/>
    </location>
</feature>
<evidence type="ECO:0000256" key="5">
    <source>
        <dbReference type="ARBA" id="ARBA00022827"/>
    </source>
</evidence>
<feature type="compositionally biased region" description="Basic and acidic residues" evidence="7">
    <location>
        <begin position="480"/>
        <end position="490"/>
    </location>
</feature>
<comment type="similarity">
    <text evidence="3">Belongs to the DNA photolyase class-1 family.</text>
</comment>
<gene>
    <name evidence="9" type="ORF">CKO31_08565</name>
</gene>
<dbReference type="PROSITE" id="PS51645">
    <property type="entry name" value="PHR_CRY_ALPHA_BETA"/>
    <property type="match status" value="1"/>
</dbReference>
<dbReference type="InterPro" id="IPR036155">
    <property type="entry name" value="Crypto/Photolyase_N_sf"/>
</dbReference>
<name>A0ABS1CFY1_9GAMM</name>
<dbReference type="PANTHER" id="PTHR11455:SF9">
    <property type="entry name" value="CRYPTOCHROME CIRCADIAN CLOCK 5 ISOFORM X1"/>
    <property type="match status" value="1"/>
</dbReference>
<dbReference type="Proteomes" id="UP000748752">
    <property type="component" value="Unassembled WGS sequence"/>
</dbReference>
<dbReference type="InterPro" id="IPR006050">
    <property type="entry name" value="DNA_photolyase_N"/>
</dbReference>
<keyword evidence="5" id="KW-0274">FAD</keyword>
<dbReference type="SUPFAM" id="SSF52425">
    <property type="entry name" value="Cryptochrome/photolyase, N-terminal domain"/>
    <property type="match status" value="1"/>
</dbReference>
<reference evidence="9 10" key="1">
    <citation type="journal article" date="2020" name="Microorganisms">
        <title>Osmotic Adaptation and Compatible Solute Biosynthesis of Phototrophic Bacteria as Revealed from Genome Analyses.</title>
        <authorList>
            <person name="Imhoff J.F."/>
            <person name="Rahn T."/>
            <person name="Kunzel S."/>
            <person name="Keller A."/>
            <person name="Neulinger S.C."/>
        </authorList>
    </citation>
    <scope>NUCLEOTIDE SEQUENCE [LARGE SCALE GENOMIC DNA]</scope>
    <source>
        <strain evidence="9 10">DSM 6210</strain>
    </source>
</reference>
<dbReference type="EMBL" id="NRRV01000016">
    <property type="protein sequence ID" value="MBK1630794.1"/>
    <property type="molecule type" value="Genomic_DNA"/>
</dbReference>
<dbReference type="Gene3D" id="3.40.50.620">
    <property type="entry name" value="HUPs"/>
    <property type="match status" value="1"/>
</dbReference>
<dbReference type="InterPro" id="IPR002081">
    <property type="entry name" value="Cryptochrome/DNA_photolyase_1"/>
</dbReference>
<dbReference type="Pfam" id="PF00875">
    <property type="entry name" value="DNA_photolyase"/>
    <property type="match status" value="1"/>
</dbReference>
<dbReference type="InterPro" id="IPR036134">
    <property type="entry name" value="Crypto/Photolyase_FAD-like_sf"/>
</dbReference>
<evidence type="ECO:0000313" key="9">
    <source>
        <dbReference type="EMBL" id="MBK1630794.1"/>
    </source>
</evidence>
<dbReference type="InterPro" id="IPR014729">
    <property type="entry name" value="Rossmann-like_a/b/a_fold"/>
</dbReference>
<protein>
    <recommendedName>
        <fullName evidence="8">Photolyase/cryptochrome alpha/beta domain-containing protein</fullName>
    </recommendedName>
</protein>
<feature type="region of interest" description="Disordered" evidence="7">
    <location>
        <begin position="479"/>
        <end position="508"/>
    </location>
</feature>
<feature type="compositionally biased region" description="Basic and acidic residues" evidence="7">
    <location>
        <begin position="499"/>
        <end position="508"/>
    </location>
</feature>
<dbReference type="PROSITE" id="PS00394">
    <property type="entry name" value="DNA_PHOTOLYASES_1_1"/>
    <property type="match status" value="1"/>
</dbReference>
<keyword evidence="10" id="KW-1185">Reference proteome</keyword>
<evidence type="ECO:0000256" key="2">
    <source>
        <dbReference type="ARBA" id="ARBA00001974"/>
    </source>
</evidence>
<evidence type="ECO:0000313" key="10">
    <source>
        <dbReference type="Proteomes" id="UP000748752"/>
    </source>
</evidence>
<evidence type="ECO:0000256" key="7">
    <source>
        <dbReference type="SAM" id="MobiDB-lite"/>
    </source>
</evidence>
<organism evidence="9 10">
    <name type="scientific">Thiohalocapsa halophila</name>
    <dbReference type="NCBI Taxonomy" id="69359"/>
    <lineage>
        <taxon>Bacteria</taxon>
        <taxon>Pseudomonadati</taxon>
        <taxon>Pseudomonadota</taxon>
        <taxon>Gammaproteobacteria</taxon>
        <taxon>Chromatiales</taxon>
        <taxon>Chromatiaceae</taxon>
        <taxon>Thiohalocapsa</taxon>
    </lineage>
</organism>
<evidence type="ECO:0000256" key="1">
    <source>
        <dbReference type="ARBA" id="ARBA00001932"/>
    </source>
</evidence>
<proteinExistence type="inferred from homology"/>
<dbReference type="InterPro" id="IPR018394">
    <property type="entry name" value="DNA_photolyase_1_CS_C"/>
</dbReference>
<comment type="caution">
    <text evidence="9">The sequence shown here is derived from an EMBL/GenBank/DDBJ whole genome shotgun (WGS) entry which is preliminary data.</text>
</comment>
<keyword evidence="4" id="KW-0285">Flavoprotein</keyword>
<accession>A0ABS1CFY1</accession>
<dbReference type="Gene3D" id="1.25.40.80">
    <property type="match status" value="1"/>
</dbReference>
<sequence length="508" mass="57684">MATQHNPERPMELVWLKRDLRLRDHAPLLEAAARGPVLCLYVYEPELMAHETTHAAHLAFIHASLGELDAALRERGGGLVTRVGNLPEVFDRLHAERPIARLWSHEETGLGITYERDKRVKRWTREQGIEWIELPNHGVFRPLADRDGWSARWRRRMAEPVRPAPERIHGVLNLPSAGIRSPADLGVAGELRPEAVAPGIDVAHGVLADFLAQRSRSYQGDISSPVTAWSGSSRLSPHLAWGNLSVREVYQATTGRIARLKAMPDRDAKDWAKSLGSFAKRLHWHCHFIQKLEDQPDIEFRNLSRACDGLRDERPDAVLLDAWRFGQTGYPMVDACMRALAAGGWINFRMRAMLMSFASYHLWQHWREPALHLARLFLDFEPGIHLSQAQMQSGTTGINAVRIYSPVKQVRDHDPEGVFIRRWCPELKLVPNAYLPRPETMPAHVQHAAGCVIGRDYPAPIVDNGKAWFRARQRMGALRARGEARSEARQIHRRHGSRKRPDASRTAR</sequence>
<dbReference type="InterPro" id="IPR005101">
    <property type="entry name" value="Cryptochr/Photolyase_FAD-bd"/>
</dbReference>
<dbReference type="RefSeq" id="WP_200236014.1">
    <property type="nucleotide sequence ID" value="NZ_NRRV01000016.1"/>
</dbReference>
<evidence type="ECO:0000259" key="8">
    <source>
        <dbReference type="PROSITE" id="PS51645"/>
    </source>
</evidence>
<evidence type="ECO:0000256" key="4">
    <source>
        <dbReference type="ARBA" id="ARBA00022630"/>
    </source>
</evidence>
<dbReference type="Pfam" id="PF03441">
    <property type="entry name" value="FAD_binding_7"/>
    <property type="match status" value="1"/>
</dbReference>
<evidence type="ECO:0000256" key="6">
    <source>
        <dbReference type="ARBA" id="ARBA00022991"/>
    </source>
</evidence>
<evidence type="ECO:0000256" key="3">
    <source>
        <dbReference type="ARBA" id="ARBA00005862"/>
    </source>
</evidence>
<dbReference type="SUPFAM" id="SSF48173">
    <property type="entry name" value="Cryptochrome/photolyase FAD-binding domain"/>
    <property type="match status" value="1"/>
</dbReference>